<protein>
    <submittedName>
        <fullName evidence="7">Unannotated protein</fullName>
    </submittedName>
</protein>
<evidence type="ECO:0000256" key="4">
    <source>
        <dbReference type="ARBA" id="ARBA00023284"/>
    </source>
</evidence>
<keyword evidence="5" id="KW-0812">Transmembrane</keyword>
<dbReference type="Pfam" id="PF00578">
    <property type="entry name" value="AhpC-TSA"/>
    <property type="match status" value="1"/>
</dbReference>
<accession>A0A6J6KEM4</accession>
<name>A0A6J6KEM4_9ZZZZ</name>
<evidence type="ECO:0000256" key="5">
    <source>
        <dbReference type="SAM" id="Phobius"/>
    </source>
</evidence>
<keyword evidence="5" id="KW-0472">Membrane</keyword>
<dbReference type="GO" id="GO:0017004">
    <property type="term" value="P:cytochrome complex assembly"/>
    <property type="evidence" value="ECO:0007669"/>
    <property type="project" value="UniProtKB-KW"/>
</dbReference>
<reference evidence="7" key="1">
    <citation type="submission" date="2020-05" db="EMBL/GenBank/DDBJ databases">
        <authorList>
            <person name="Chiriac C."/>
            <person name="Salcher M."/>
            <person name="Ghai R."/>
            <person name="Kavagutti S V."/>
        </authorList>
    </citation>
    <scope>NUCLEOTIDE SEQUENCE</scope>
</reference>
<keyword evidence="3" id="KW-1015">Disulfide bond</keyword>
<evidence type="ECO:0000256" key="3">
    <source>
        <dbReference type="ARBA" id="ARBA00023157"/>
    </source>
</evidence>
<dbReference type="CDD" id="cd02966">
    <property type="entry name" value="TlpA_like_family"/>
    <property type="match status" value="1"/>
</dbReference>
<dbReference type="GO" id="GO:0030313">
    <property type="term" value="C:cell envelope"/>
    <property type="evidence" value="ECO:0007669"/>
    <property type="project" value="UniProtKB-SubCell"/>
</dbReference>
<dbReference type="InterPro" id="IPR050553">
    <property type="entry name" value="Thioredoxin_ResA/DsbE_sf"/>
</dbReference>
<dbReference type="GO" id="GO:0016209">
    <property type="term" value="F:antioxidant activity"/>
    <property type="evidence" value="ECO:0007669"/>
    <property type="project" value="InterPro"/>
</dbReference>
<keyword evidence="5" id="KW-1133">Transmembrane helix</keyword>
<comment type="subcellular location">
    <subcellularLocation>
        <location evidence="1">Cell envelope</location>
    </subcellularLocation>
</comment>
<dbReference type="EMBL" id="CAEZWB010000060">
    <property type="protein sequence ID" value="CAB4646923.1"/>
    <property type="molecule type" value="Genomic_DNA"/>
</dbReference>
<dbReference type="GO" id="GO:0016491">
    <property type="term" value="F:oxidoreductase activity"/>
    <property type="evidence" value="ECO:0007669"/>
    <property type="project" value="InterPro"/>
</dbReference>
<dbReference type="AlphaFoldDB" id="A0A6J6KEM4"/>
<keyword evidence="4" id="KW-0676">Redox-active center</keyword>
<organism evidence="7">
    <name type="scientific">freshwater metagenome</name>
    <dbReference type="NCBI Taxonomy" id="449393"/>
    <lineage>
        <taxon>unclassified sequences</taxon>
        <taxon>metagenomes</taxon>
        <taxon>ecological metagenomes</taxon>
    </lineage>
</organism>
<keyword evidence="2" id="KW-0201">Cytochrome c-type biogenesis</keyword>
<dbReference type="InterPro" id="IPR000866">
    <property type="entry name" value="AhpC/TSA"/>
</dbReference>
<gene>
    <name evidence="7" type="ORF">UFOPK2166_00589</name>
</gene>
<dbReference type="InterPro" id="IPR013766">
    <property type="entry name" value="Thioredoxin_domain"/>
</dbReference>
<feature type="domain" description="Thioredoxin" evidence="6">
    <location>
        <begin position="71"/>
        <end position="208"/>
    </location>
</feature>
<sequence length="209" mass="22735">MNHRKGHNSAKYSAVVSLRPLRRRIALLSLLVLVVSIGGGWLWSSLAVTESTMVLTTPGEVPYPNLNTNDDIEGQQLPDVELQTIDGKAQSSNSLLGAPLIINFWYSTCEPCRREMPVLADAHEKYGSKISFLGLNMNDSASVAKEFAEKYNVKYEIAFDPSGSFISGLGIATAPTTLFVSKDGVVLDQVAGELTTEKLDALIAEWFPS</sequence>
<evidence type="ECO:0000259" key="6">
    <source>
        <dbReference type="PROSITE" id="PS51352"/>
    </source>
</evidence>
<dbReference type="Gene3D" id="3.40.30.10">
    <property type="entry name" value="Glutaredoxin"/>
    <property type="match status" value="1"/>
</dbReference>
<evidence type="ECO:0000313" key="7">
    <source>
        <dbReference type="EMBL" id="CAB4646923.1"/>
    </source>
</evidence>
<dbReference type="PROSITE" id="PS00194">
    <property type="entry name" value="THIOREDOXIN_1"/>
    <property type="match status" value="1"/>
</dbReference>
<dbReference type="PANTHER" id="PTHR42852">
    <property type="entry name" value="THIOL:DISULFIDE INTERCHANGE PROTEIN DSBE"/>
    <property type="match status" value="1"/>
</dbReference>
<dbReference type="PROSITE" id="PS51352">
    <property type="entry name" value="THIOREDOXIN_2"/>
    <property type="match status" value="1"/>
</dbReference>
<proteinExistence type="predicted"/>
<dbReference type="PANTHER" id="PTHR42852:SF6">
    <property type="entry name" value="THIOL:DISULFIDE INTERCHANGE PROTEIN DSBE"/>
    <property type="match status" value="1"/>
</dbReference>
<feature type="transmembrane region" description="Helical" evidence="5">
    <location>
        <begin position="25"/>
        <end position="43"/>
    </location>
</feature>
<dbReference type="InterPro" id="IPR017937">
    <property type="entry name" value="Thioredoxin_CS"/>
</dbReference>
<evidence type="ECO:0000256" key="1">
    <source>
        <dbReference type="ARBA" id="ARBA00004196"/>
    </source>
</evidence>
<evidence type="ECO:0000256" key="2">
    <source>
        <dbReference type="ARBA" id="ARBA00022748"/>
    </source>
</evidence>
<dbReference type="SUPFAM" id="SSF52833">
    <property type="entry name" value="Thioredoxin-like"/>
    <property type="match status" value="1"/>
</dbReference>
<dbReference type="InterPro" id="IPR036249">
    <property type="entry name" value="Thioredoxin-like_sf"/>
</dbReference>